<name>A0ACD3B340_9AGAR</name>
<proteinExistence type="predicted"/>
<evidence type="ECO:0000313" key="1">
    <source>
        <dbReference type="EMBL" id="TFK72034.1"/>
    </source>
</evidence>
<accession>A0ACD3B340</accession>
<dbReference type="EMBL" id="ML208290">
    <property type="protein sequence ID" value="TFK72034.1"/>
    <property type="molecule type" value="Genomic_DNA"/>
</dbReference>
<reference evidence="1 2" key="1">
    <citation type="journal article" date="2019" name="Nat. Ecol. Evol.">
        <title>Megaphylogeny resolves global patterns of mushroom evolution.</title>
        <authorList>
            <person name="Varga T."/>
            <person name="Krizsan K."/>
            <person name="Foldi C."/>
            <person name="Dima B."/>
            <person name="Sanchez-Garcia M."/>
            <person name="Sanchez-Ramirez S."/>
            <person name="Szollosi G.J."/>
            <person name="Szarkandi J.G."/>
            <person name="Papp V."/>
            <person name="Albert L."/>
            <person name="Andreopoulos W."/>
            <person name="Angelini C."/>
            <person name="Antonin V."/>
            <person name="Barry K.W."/>
            <person name="Bougher N.L."/>
            <person name="Buchanan P."/>
            <person name="Buyck B."/>
            <person name="Bense V."/>
            <person name="Catcheside P."/>
            <person name="Chovatia M."/>
            <person name="Cooper J."/>
            <person name="Damon W."/>
            <person name="Desjardin D."/>
            <person name="Finy P."/>
            <person name="Geml J."/>
            <person name="Haridas S."/>
            <person name="Hughes K."/>
            <person name="Justo A."/>
            <person name="Karasinski D."/>
            <person name="Kautmanova I."/>
            <person name="Kiss B."/>
            <person name="Kocsube S."/>
            <person name="Kotiranta H."/>
            <person name="LaButti K.M."/>
            <person name="Lechner B.E."/>
            <person name="Liimatainen K."/>
            <person name="Lipzen A."/>
            <person name="Lukacs Z."/>
            <person name="Mihaltcheva S."/>
            <person name="Morgado L.N."/>
            <person name="Niskanen T."/>
            <person name="Noordeloos M.E."/>
            <person name="Ohm R.A."/>
            <person name="Ortiz-Santana B."/>
            <person name="Ovrebo C."/>
            <person name="Racz N."/>
            <person name="Riley R."/>
            <person name="Savchenko A."/>
            <person name="Shiryaev A."/>
            <person name="Soop K."/>
            <person name="Spirin V."/>
            <person name="Szebenyi C."/>
            <person name="Tomsovsky M."/>
            <person name="Tulloss R.E."/>
            <person name="Uehling J."/>
            <person name="Grigoriev I.V."/>
            <person name="Vagvolgyi C."/>
            <person name="Papp T."/>
            <person name="Martin F.M."/>
            <person name="Miettinen O."/>
            <person name="Hibbett D.S."/>
            <person name="Nagy L.G."/>
        </authorList>
    </citation>
    <scope>NUCLEOTIDE SEQUENCE [LARGE SCALE GENOMIC DNA]</scope>
    <source>
        <strain evidence="1 2">NL-1719</strain>
    </source>
</reference>
<sequence>MGNAPSSSGLYQEYDVSNVAKVKDILKTVNISVLDSIKNELLGFDLVVVVDNSAAMKDDWQHAHNTLLDLFTLAGSYDPDGFDLCVVRGSGLGHVDGCTPWKLEAGMWGLRGVMPDRVHRVSEHLKRLTFSDNSSSLYHTLDELLKAYRADIERWHVWKRRKLNCIVLTSHCRQATEMEELIQKTAKWTREHRLPDNQVGFQFVQLGDDMKTSAFMGHLDEKLKYTHSDMDIVDRTHLKNPDESTLVKILLGGVLRREDIERVLGQSDSLAFQVLHGMVQKLKPKRRQTMYY</sequence>
<keyword evidence="2" id="KW-1185">Reference proteome</keyword>
<protein>
    <submittedName>
        <fullName evidence="1">Uncharacterized protein</fullName>
    </submittedName>
</protein>
<organism evidence="1 2">
    <name type="scientific">Pluteus cervinus</name>
    <dbReference type="NCBI Taxonomy" id="181527"/>
    <lineage>
        <taxon>Eukaryota</taxon>
        <taxon>Fungi</taxon>
        <taxon>Dikarya</taxon>
        <taxon>Basidiomycota</taxon>
        <taxon>Agaricomycotina</taxon>
        <taxon>Agaricomycetes</taxon>
        <taxon>Agaricomycetidae</taxon>
        <taxon>Agaricales</taxon>
        <taxon>Pluteineae</taxon>
        <taxon>Pluteaceae</taxon>
        <taxon>Pluteus</taxon>
    </lineage>
</organism>
<dbReference type="Proteomes" id="UP000308600">
    <property type="component" value="Unassembled WGS sequence"/>
</dbReference>
<gene>
    <name evidence="1" type="ORF">BDN72DRAFT_855800</name>
</gene>
<evidence type="ECO:0000313" key="2">
    <source>
        <dbReference type="Proteomes" id="UP000308600"/>
    </source>
</evidence>